<dbReference type="PANTHER" id="PTHR12620">
    <property type="entry name" value="U2 SNRNP AUXILIARY FACTOR, SMALL SUBUNIT"/>
    <property type="match status" value="1"/>
</dbReference>
<evidence type="ECO:0000256" key="2">
    <source>
        <dbReference type="ARBA" id="ARBA00010269"/>
    </source>
</evidence>
<organism evidence="15 16">
    <name type="scientific">Salix koriyanagi</name>
    <dbReference type="NCBI Taxonomy" id="2511006"/>
    <lineage>
        <taxon>Eukaryota</taxon>
        <taxon>Viridiplantae</taxon>
        <taxon>Streptophyta</taxon>
        <taxon>Embryophyta</taxon>
        <taxon>Tracheophyta</taxon>
        <taxon>Spermatophyta</taxon>
        <taxon>Magnoliopsida</taxon>
        <taxon>eudicotyledons</taxon>
        <taxon>Gunneridae</taxon>
        <taxon>Pentapetalae</taxon>
        <taxon>rosids</taxon>
        <taxon>fabids</taxon>
        <taxon>Malpighiales</taxon>
        <taxon>Salicaceae</taxon>
        <taxon>Saliceae</taxon>
        <taxon>Salix</taxon>
    </lineage>
</organism>
<dbReference type="PROSITE" id="PS50102">
    <property type="entry name" value="RRM"/>
    <property type="match status" value="1"/>
</dbReference>
<keyword evidence="7" id="KW-0862">Zinc</keyword>
<reference evidence="15" key="1">
    <citation type="submission" date="2022-11" db="EMBL/GenBank/DDBJ databases">
        <authorList>
            <person name="Hyden B.L."/>
            <person name="Feng K."/>
            <person name="Yates T."/>
            <person name="Jawdy S."/>
            <person name="Smart L.B."/>
            <person name="Muchero W."/>
        </authorList>
    </citation>
    <scope>NUCLEOTIDE SEQUENCE</scope>
    <source>
        <tissue evidence="15">Shoot tip</tissue>
    </source>
</reference>
<keyword evidence="8 13" id="KW-0694">RNA-binding</keyword>
<dbReference type="AlphaFoldDB" id="A0A9Q0TSM6"/>
<gene>
    <name evidence="15" type="ORF">OIU74_009582</name>
</gene>
<dbReference type="GO" id="GO:0089701">
    <property type="term" value="C:U2AF complex"/>
    <property type="evidence" value="ECO:0007669"/>
    <property type="project" value="InterPro"/>
</dbReference>
<proteinExistence type="inferred from homology"/>
<evidence type="ECO:0000256" key="7">
    <source>
        <dbReference type="ARBA" id="ARBA00022833"/>
    </source>
</evidence>
<dbReference type="Gene3D" id="3.30.70.330">
    <property type="match status" value="1"/>
</dbReference>
<keyword evidence="11" id="KW-0539">Nucleus</keyword>
<evidence type="ECO:0000256" key="8">
    <source>
        <dbReference type="ARBA" id="ARBA00022884"/>
    </source>
</evidence>
<keyword evidence="16" id="KW-1185">Reference proteome</keyword>
<evidence type="ECO:0000256" key="12">
    <source>
        <dbReference type="ARBA" id="ARBA00054989"/>
    </source>
</evidence>
<comment type="subcellular location">
    <subcellularLocation>
        <location evidence="1">Nucleus</location>
    </subcellularLocation>
</comment>
<keyword evidence="10" id="KW-0508">mRNA splicing</keyword>
<keyword evidence="9" id="KW-0238">DNA-binding</keyword>
<dbReference type="GO" id="GO:0003723">
    <property type="term" value="F:RNA binding"/>
    <property type="evidence" value="ECO:0007669"/>
    <property type="project" value="UniProtKB-UniRule"/>
</dbReference>
<evidence type="ECO:0000313" key="16">
    <source>
        <dbReference type="Proteomes" id="UP001151752"/>
    </source>
</evidence>
<name>A0A9Q0TSM6_9ROSI</name>
<dbReference type="EMBL" id="JAPFFM010000014">
    <property type="protein sequence ID" value="KAJ6717096.1"/>
    <property type="molecule type" value="Genomic_DNA"/>
</dbReference>
<evidence type="ECO:0000256" key="10">
    <source>
        <dbReference type="ARBA" id="ARBA00023187"/>
    </source>
</evidence>
<accession>A0A9Q0TSM6</accession>
<dbReference type="Proteomes" id="UP001151752">
    <property type="component" value="Chromosome 9"/>
</dbReference>
<comment type="similarity">
    <text evidence="2">Belongs to the splicing factor SR family.</text>
</comment>
<dbReference type="GO" id="GO:0008270">
    <property type="term" value="F:zinc ion binding"/>
    <property type="evidence" value="ECO:0007669"/>
    <property type="project" value="UniProtKB-KW"/>
</dbReference>
<keyword evidence="3" id="KW-0507">mRNA processing</keyword>
<dbReference type="FunFam" id="3.30.70.330:FF:000122">
    <property type="entry name" value="Splicing factor U2AF small subunit"/>
    <property type="match status" value="1"/>
</dbReference>
<evidence type="ECO:0000259" key="14">
    <source>
        <dbReference type="PROSITE" id="PS50102"/>
    </source>
</evidence>
<dbReference type="InterPro" id="IPR000504">
    <property type="entry name" value="RRM_dom"/>
</dbReference>
<evidence type="ECO:0000313" key="15">
    <source>
        <dbReference type="EMBL" id="KAJ6717096.1"/>
    </source>
</evidence>
<keyword evidence="5" id="KW-0677">Repeat</keyword>
<evidence type="ECO:0000256" key="4">
    <source>
        <dbReference type="ARBA" id="ARBA00022723"/>
    </source>
</evidence>
<dbReference type="GO" id="GO:0000398">
    <property type="term" value="P:mRNA splicing, via spliceosome"/>
    <property type="evidence" value="ECO:0007669"/>
    <property type="project" value="InterPro"/>
</dbReference>
<keyword evidence="6" id="KW-0863">Zinc-finger</keyword>
<evidence type="ECO:0000256" key="1">
    <source>
        <dbReference type="ARBA" id="ARBA00004123"/>
    </source>
</evidence>
<evidence type="ECO:0000256" key="5">
    <source>
        <dbReference type="ARBA" id="ARBA00022737"/>
    </source>
</evidence>
<evidence type="ECO:0000256" key="9">
    <source>
        <dbReference type="ARBA" id="ARBA00023125"/>
    </source>
</evidence>
<dbReference type="InterPro" id="IPR012677">
    <property type="entry name" value="Nucleotide-bd_a/b_plait_sf"/>
</dbReference>
<comment type="caution">
    <text evidence="15">The sequence shown here is derived from an EMBL/GenBank/DDBJ whole genome shotgun (WGS) entry which is preliminary data.</text>
</comment>
<evidence type="ECO:0000256" key="3">
    <source>
        <dbReference type="ARBA" id="ARBA00022664"/>
    </source>
</evidence>
<dbReference type="SUPFAM" id="SSF54928">
    <property type="entry name" value="RNA-binding domain, RBD"/>
    <property type="match status" value="1"/>
</dbReference>
<comment type="function">
    <text evidence="12">Necessary for the splicing of pre-mRNA. Probably active at the 3' splice sites.</text>
</comment>
<dbReference type="PRINTS" id="PR01848">
    <property type="entry name" value="U2AUXFACTOR"/>
</dbReference>
<protein>
    <submittedName>
        <fullName evidence="15">U2 SNRNP AUXILIARY FACTOR SMALL SUBUNIT</fullName>
    </submittedName>
</protein>
<dbReference type="InterPro" id="IPR035979">
    <property type="entry name" value="RBD_domain_sf"/>
</dbReference>
<evidence type="ECO:0000256" key="13">
    <source>
        <dbReference type="PROSITE-ProRule" id="PRU00176"/>
    </source>
</evidence>
<dbReference type="GO" id="GO:0048573">
    <property type="term" value="P:photoperiodism, flowering"/>
    <property type="evidence" value="ECO:0007669"/>
    <property type="project" value="UniProtKB-ARBA"/>
</dbReference>
<reference evidence="15" key="2">
    <citation type="journal article" date="2023" name="Int. J. Mol. Sci.">
        <title>De Novo Assembly and Annotation of 11 Diverse Shrub Willow (Salix) Genomes Reveals Novel Gene Organization in Sex-Linked Regions.</title>
        <authorList>
            <person name="Hyden B."/>
            <person name="Feng K."/>
            <person name="Yates T.B."/>
            <person name="Jawdy S."/>
            <person name="Cereghino C."/>
            <person name="Smart L.B."/>
            <person name="Muchero W."/>
        </authorList>
    </citation>
    <scope>NUCLEOTIDE SEQUENCE</scope>
    <source>
        <tissue evidence="15">Shoot tip</tissue>
    </source>
</reference>
<keyword evidence="4" id="KW-0479">Metal-binding</keyword>
<evidence type="ECO:0000256" key="6">
    <source>
        <dbReference type="ARBA" id="ARBA00022771"/>
    </source>
</evidence>
<sequence>MLSSPHQTTRGRTLFLSSMYRRSDMITSGVDAQGNPIYPRKIQQHFEELSKYGEIESLNVCDNLADHMFGDVNVQFREQERASNALQNLTGRASQGFSPVTGFCEATWIHEQNVCNRGGLLGPGVRGSIRLQFKIIRKQIDCPSGQLAFFVLQVRTRSCVLLLSCRGRSTQTMLLDVRYFDICSL</sequence>
<dbReference type="GO" id="GO:0003677">
    <property type="term" value="F:DNA binding"/>
    <property type="evidence" value="ECO:0007669"/>
    <property type="project" value="UniProtKB-KW"/>
</dbReference>
<evidence type="ECO:0000256" key="11">
    <source>
        <dbReference type="ARBA" id="ARBA00023242"/>
    </source>
</evidence>
<feature type="domain" description="RRM" evidence="14">
    <location>
        <begin position="12"/>
        <end position="96"/>
    </location>
</feature>
<dbReference type="InterPro" id="IPR009145">
    <property type="entry name" value="U2AF_small"/>
</dbReference>